<keyword evidence="1" id="KW-1133">Transmembrane helix</keyword>
<keyword evidence="4" id="KW-1185">Reference proteome</keyword>
<dbReference type="EMBL" id="CP036279">
    <property type="protein sequence ID" value="QDU61132.1"/>
    <property type="molecule type" value="Genomic_DNA"/>
</dbReference>
<dbReference type="AlphaFoldDB" id="A0A518B2F6"/>
<keyword evidence="1" id="KW-0812">Transmembrane</keyword>
<dbReference type="NCBIfam" id="TIGR02532">
    <property type="entry name" value="IV_pilin_GFxxxE"/>
    <property type="match status" value="1"/>
</dbReference>
<dbReference type="InterPro" id="IPR045584">
    <property type="entry name" value="Pilin-like"/>
</dbReference>
<dbReference type="PANTHER" id="PTHR30093">
    <property type="entry name" value="GENERAL SECRETION PATHWAY PROTEIN G"/>
    <property type="match status" value="1"/>
</dbReference>
<evidence type="ECO:0000313" key="3">
    <source>
        <dbReference type="EMBL" id="QDU61132.1"/>
    </source>
</evidence>
<dbReference type="PANTHER" id="PTHR30093:SF2">
    <property type="entry name" value="TYPE II SECRETION SYSTEM PROTEIN H"/>
    <property type="match status" value="1"/>
</dbReference>
<dbReference type="Gene3D" id="3.30.700.10">
    <property type="entry name" value="Glycoprotein, Type 4 Pilin"/>
    <property type="match status" value="1"/>
</dbReference>
<dbReference type="SUPFAM" id="SSF54523">
    <property type="entry name" value="Pili subunits"/>
    <property type="match status" value="1"/>
</dbReference>
<organism evidence="3 4">
    <name type="scientific">Kolteria novifilia</name>
    <dbReference type="NCBI Taxonomy" id="2527975"/>
    <lineage>
        <taxon>Bacteria</taxon>
        <taxon>Pseudomonadati</taxon>
        <taxon>Planctomycetota</taxon>
        <taxon>Planctomycetia</taxon>
        <taxon>Kolteriales</taxon>
        <taxon>Kolteriaceae</taxon>
        <taxon>Kolteria</taxon>
    </lineage>
</organism>
<dbReference type="InterPro" id="IPR011453">
    <property type="entry name" value="DUF1559"/>
</dbReference>
<dbReference type="Pfam" id="PF07596">
    <property type="entry name" value="SBP_bac_10"/>
    <property type="match status" value="1"/>
</dbReference>
<proteinExistence type="predicted"/>
<evidence type="ECO:0000256" key="1">
    <source>
        <dbReference type="SAM" id="Phobius"/>
    </source>
</evidence>
<feature type="transmembrane region" description="Helical" evidence="1">
    <location>
        <begin position="12"/>
        <end position="34"/>
    </location>
</feature>
<protein>
    <submittedName>
        <fullName evidence="3">Type II secretion system protein G</fullName>
    </submittedName>
</protein>
<dbReference type="NCBIfam" id="TIGR04294">
    <property type="entry name" value="pre_pil_HX9DG"/>
    <property type="match status" value="1"/>
</dbReference>
<accession>A0A518B2F6</accession>
<sequence>MRRRFVHRSAFTLVELLVVIAIIGILVALLLPAVQQAREAARRSQCQNNMKQLGTAMHAYHASHQTLPPGYVSHVGSNPSNTSWCRSGSGVRQFAGAPWSVLILPFLDQQALYDRFNVSEDFAQGDGGVPTPNANVMTPMAAYRCPSDVNFSQDPDLTSYFGVQGGGAESCSGFSGTRDFFISGLLFHNSSIPLGSVSDGTAKVFLLGETRYQASSNTALSWASSAKNDANAMPFTLAGVQERINLYDVGGVPQMTKGFSSFHQGGCHFTMADGSTHFISETIDLDVYQQLGQRADNLPLGGLPQ</sequence>
<dbReference type="InterPro" id="IPR027558">
    <property type="entry name" value="Pre_pil_HX9DG_C"/>
</dbReference>
<feature type="domain" description="DUF1559" evidence="2">
    <location>
        <begin position="35"/>
        <end position="285"/>
    </location>
</feature>
<gene>
    <name evidence="3" type="primary">xcpT_7</name>
    <name evidence="3" type="ORF">Pan216_19860</name>
</gene>
<evidence type="ECO:0000259" key="2">
    <source>
        <dbReference type="Pfam" id="PF07596"/>
    </source>
</evidence>
<dbReference type="Proteomes" id="UP000317093">
    <property type="component" value="Chromosome"/>
</dbReference>
<name>A0A518B2F6_9BACT</name>
<dbReference type="InterPro" id="IPR012902">
    <property type="entry name" value="N_methyl_site"/>
</dbReference>
<dbReference type="KEGG" id="knv:Pan216_19860"/>
<reference evidence="3 4" key="1">
    <citation type="submission" date="2019-02" db="EMBL/GenBank/DDBJ databases">
        <title>Deep-cultivation of Planctomycetes and their phenomic and genomic characterization uncovers novel biology.</title>
        <authorList>
            <person name="Wiegand S."/>
            <person name="Jogler M."/>
            <person name="Boedeker C."/>
            <person name="Pinto D."/>
            <person name="Vollmers J."/>
            <person name="Rivas-Marin E."/>
            <person name="Kohn T."/>
            <person name="Peeters S.H."/>
            <person name="Heuer A."/>
            <person name="Rast P."/>
            <person name="Oberbeckmann S."/>
            <person name="Bunk B."/>
            <person name="Jeske O."/>
            <person name="Meyerdierks A."/>
            <person name="Storesund J.E."/>
            <person name="Kallscheuer N."/>
            <person name="Luecker S."/>
            <person name="Lage O.M."/>
            <person name="Pohl T."/>
            <person name="Merkel B.J."/>
            <person name="Hornburger P."/>
            <person name="Mueller R.-W."/>
            <person name="Bruemmer F."/>
            <person name="Labrenz M."/>
            <person name="Spormann A.M."/>
            <person name="Op den Camp H."/>
            <person name="Overmann J."/>
            <person name="Amann R."/>
            <person name="Jetten M.S.M."/>
            <person name="Mascher T."/>
            <person name="Medema M.H."/>
            <person name="Devos D.P."/>
            <person name="Kaster A.-K."/>
            <person name="Ovreas L."/>
            <person name="Rohde M."/>
            <person name="Galperin M.Y."/>
            <person name="Jogler C."/>
        </authorList>
    </citation>
    <scope>NUCLEOTIDE SEQUENCE [LARGE SCALE GENOMIC DNA]</scope>
    <source>
        <strain evidence="3 4">Pan216</strain>
    </source>
</reference>
<dbReference type="Pfam" id="PF07963">
    <property type="entry name" value="N_methyl"/>
    <property type="match status" value="1"/>
</dbReference>
<keyword evidence="1" id="KW-0472">Membrane</keyword>
<evidence type="ECO:0000313" key="4">
    <source>
        <dbReference type="Proteomes" id="UP000317093"/>
    </source>
</evidence>